<dbReference type="EMBL" id="AP022583">
    <property type="protein sequence ID" value="BBY06142.1"/>
    <property type="molecule type" value="Genomic_DNA"/>
</dbReference>
<gene>
    <name evidence="5" type="primary">zntR</name>
    <name evidence="5" type="ORF">MNVI_14600</name>
</gene>
<dbReference type="GO" id="GO:0003677">
    <property type="term" value="F:DNA binding"/>
    <property type="evidence" value="ECO:0007669"/>
    <property type="project" value="UniProtKB-KW"/>
</dbReference>
<proteinExistence type="predicted"/>
<dbReference type="PANTHER" id="PTHR30204:SF94">
    <property type="entry name" value="HEAVY METAL-DEPENDENT TRANSCRIPTIONAL REGULATOR HI_0293-RELATED"/>
    <property type="match status" value="1"/>
</dbReference>
<reference evidence="5 6" key="1">
    <citation type="journal article" date="2019" name="Emerg. Microbes Infect.">
        <title>Comprehensive subspecies identification of 175 nontuberculous mycobacteria species based on 7547 genomic profiles.</title>
        <authorList>
            <person name="Matsumoto Y."/>
            <person name="Kinjo T."/>
            <person name="Motooka D."/>
            <person name="Nabeya D."/>
            <person name="Jung N."/>
            <person name="Uechi K."/>
            <person name="Horii T."/>
            <person name="Iida T."/>
            <person name="Fujita J."/>
            <person name="Nakamura S."/>
        </authorList>
    </citation>
    <scope>NUCLEOTIDE SEQUENCE [LARGE SCALE GENOMIC DNA]</scope>
    <source>
        <strain evidence="5 6">JCM 16367</strain>
    </source>
</reference>
<evidence type="ECO:0000256" key="1">
    <source>
        <dbReference type="ARBA" id="ARBA00023015"/>
    </source>
</evidence>
<dbReference type="Pfam" id="PF00376">
    <property type="entry name" value="MerR"/>
    <property type="match status" value="1"/>
</dbReference>
<dbReference type="InterPro" id="IPR015358">
    <property type="entry name" value="Tscrpt_reg_MerR_DNA-bd"/>
</dbReference>
<dbReference type="GO" id="GO:0003700">
    <property type="term" value="F:DNA-binding transcription factor activity"/>
    <property type="evidence" value="ECO:0007669"/>
    <property type="project" value="InterPro"/>
</dbReference>
<dbReference type="CDD" id="cd04770">
    <property type="entry name" value="HTH_HMRTR"/>
    <property type="match status" value="1"/>
</dbReference>
<dbReference type="Proteomes" id="UP000466894">
    <property type="component" value="Chromosome"/>
</dbReference>
<name>A0A7I7PC51_9MYCO</name>
<dbReference type="SUPFAM" id="SSF46955">
    <property type="entry name" value="Putative DNA-binding domain"/>
    <property type="match status" value="1"/>
</dbReference>
<accession>A0A7I7PC51</accession>
<dbReference type="PROSITE" id="PS50937">
    <property type="entry name" value="HTH_MERR_2"/>
    <property type="match status" value="1"/>
</dbReference>
<feature type="domain" description="HTH merR-type" evidence="4">
    <location>
        <begin position="31"/>
        <end position="100"/>
    </location>
</feature>
<keyword evidence="2" id="KW-0238">DNA-binding</keyword>
<evidence type="ECO:0000259" key="4">
    <source>
        <dbReference type="PROSITE" id="PS50937"/>
    </source>
</evidence>
<dbReference type="Gene3D" id="1.10.1660.10">
    <property type="match status" value="1"/>
</dbReference>
<dbReference type="InterPro" id="IPR047057">
    <property type="entry name" value="MerR_fam"/>
</dbReference>
<dbReference type="InterPro" id="IPR000551">
    <property type="entry name" value="MerR-type_HTH_dom"/>
</dbReference>
<dbReference type="KEGG" id="mnv:MNVI_14600"/>
<evidence type="ECO:0000256" key="3">
    <source>
        <dbReference type="ARBA" id="ARBA00023163"/>
    </source>
</evidence>
<keyword evidence="1" id="KW-0805">Transcription regulation</keyword>
<protein>
    <submittedName>
        <fullName evidence="5">Heavy metal-responsive transcriptional regulator</fullName>
    </submittedName>
</protein>
<dbReference type="AlphaFoldDB" id="A0A7I7PC51"/>
<evidence type="ECO:0000256" key="2">
    <source>
        <dbReference type="ARBA" id="ARBA00023125"/>
    </source>
</evidence>
<evidence type="ECO:0000313" key="5">
    <source>
        <dbReference type="EMBL" id="BBY06142.1"/>
    </source>
</evidence>
<dbReference type="PANTHER" id="PTHR30204">
    <property type="entry name" value="REDOX-CYCLING DRUG-SENSING TRANSCRIPTIONAL ACTIVATOR SOXR"/>
    <property type="match status" value="1"/>
</dbReference>
<dbReference type="PROSITE" id="PS00552">
    <property type="entry name" value="HTH_MERR_1"/>
    <property type="match status" value="1"/>
</dbReference>
<organism evidence="5 6">
    <name type="scientific">Mycobacterium noviomagense</name>
    <dbReference type="NCBI Taxonomy" id="459858"/>
    <lineage>
        <taxon>Bacteria</taxon>
        <taxon>Bacillati</taxon>
        <taxon>Actinomycetota</taxon>
        <taxon>Actinomycetes</taxon>
        <taxon>Mycobacteriales</taxon>
        <taxon>Mycobacteriaceae</taxon>
        <taxon>Mycobacterium</taxon>
    </lineage>
</organism>
<sequence length="161" mass="17568">MDPGLALVRMNAAARKASSLAEPIRERSLVTHTVGDAAKAVGVSAKAIRIWEAKGLLPPAARTRAGYRLYTDDDIAILRFILRARTLGLTLSEIKVILDLHRHGTAPCEQVTALLDKHIRDIDRTIADLRALRTTLAAALQSARSDQRRGEAATICRIIES</sequence>
<dbReference type="Pfam" id="PF09278">
    <property type="entry name" value="MerR-DNA-bind"/>
    <property type="match status" value="1"/>
</dbReference>
<keyword evidence="3" id="KW-0804">Transcription</keyword>
<dbReference type="SMART" id="SM00422">
    <property type="entry name" value="HTH_MERR"/>
    <property type="match status" value="1"/>
</dbReference>
<dbReference type="PRINTS" id="PR00040">
    <property type="entry name" value="HTHMERR"/>
</dbReference>
<evidence type="ECO:0000313" key="6">
    <source>
        <dbReference type="Proteomes" id="UP000466894"/>
    </source>
</evidence>
<dbReference type="InterPro" id="IPR009061">
    <property type="entry name" value="DNA-bd_dom_put_sf"/>
</dbReference>